<dbReference type="CDD" id="cd00342">
    <property type="entry name" value="gram_neg_porins"/>
    <property type="match status" value="1"/>
</dbReference>
<feature type="chain" id="PRO_5039616476" evidence="11">
    <location>
        <begin position="20"/>
        <end position="392"/>
    </location>
</feature>
<keyword evidence="7" id="KW-0406">Ion transport</keyword>
<dbReference type="GO" id="GO:0046930">
    <property type="term" value="C:pore complex"/>
    <property type="evidence" value="ECO:0007669"/>
    <property type="project" value="UniProtKB-KW"/>
</dbReference>
<evidence type="ECO:0000256" key="4">
    <source>
        <dbReference type="ARBA" id="ARBA00022452"/>
    </source>
</evidence>
<dbReference type="InterPro" id="IPR023614">
    <property type="entry name" value="Porin_dom_sf"/>
</dbReference>
<dbReference type="SUPFAM" id="SSF56935">
    <property type="entry name" value="Porins"/>
    <property type="match status" value="1"/>
</dbReference>
<evidence type="ECO:0000256" key="2">
    <source>
        <dbReference type="ARBA" id="ARBA00011233"/>
    </source>
</evidence>
<dbReference type="AlphaFoldDB" id="A0A9D1LFC0"/>
<sequence length="392" mass="42326">MKKSLICAAVALTCSPAMAGDVQLFGFFDQGISFLSENLAQTMGGPVGGNQAFVDPVTGKVGMQGRKNNISQGTGNVSTWGIRLTEELDDDLSVGVHLESGFLADSGELYNKNIFFERESTIAINSKQFGQLKLGRMPAMMTGSGTTGIFNSRVNPFGAGWGNMTGGWKFVGTLATARFNNMINYRSPSFNGVTLHAQTSFGDTNSALDAEEGSSKVNHYNALGVTVQGDRYFLAAGVDYLKMGSKTGKVTDDSMKALIGGHYDFGSFKAYATVQYMDNIEYIGGYSTKEYAPLAKEGDQTKGFDAWAVSLGADTKVWGGTAKFSVGYAQGENQNLDDDKDFSRLNVGVGYLYPLSKRTSVYGIGGYFWEDADFNEDEIYASEVIVGLMHRF</sequence>
<evidence type="ECO:0000256" key="3">
    <source>
        <dbReference type="ARBA" id="ARBA00022448"/>
    </source>
</evidence>
<evidence type="ECO:0000256" key="5">
    <source>
        <dbReference type="ARBA" id="ARBA00022692"/>
    </source>
</evidence>
<evidence type="ECO:0000256" key="11">
    <source>
        <dbReference type="SAM" id="SignalP"/>
    </source>
</evidence>
<dbReference type="InterPro" id="IPR033900">
    <property type="entry name" value="Gram_neg_porin_domain"/>
</dbReference>
<comment type="caution">
    <text evidence="13">The sequence shown here is derived from an EMBL/GenBank/DDBJ whole genome shotgun (WGS) entry which is preliminary data.</text>
</comment>
<dbReference type="GO" id="GO:0009279">
    <property type="term" value="C:cell outer membrane"/>
    <property type="evidence" value="ECO:0007669"/>
    <property type="project" value="UniProtKB-SubCell"/>
</dbReference>
<gene>
    <name evidence="13" type="ORF">IAC56_05165</name>
</gene>
<keyword evidence="6 11" id="KW-0732">Signal</keyword>
<dbReference type="Pfam" id="PF13609">
    <property type="entry name" value="Porin_4"/>
    <property type="match status" value="1"/>
</dbReference>
<comment type="subcellular location">
    <subcellularLocation>
        <location evidence="1">Cell outer membrane</location>
        <topology evidence="1">Multi-pass membrane protein</topology>
    </subcellularLocation>
</comment>
<evidence type="ECO:0000256" key="10">
    <source>
        <dbReference type="ARBA" id="ARBA00023237"/>
    </source>
</evidence>
<dbReference type="PANTHER" id="PTHR34501:SF9">
    <property type="entry name" value="MAJOR OUTER MEMBRANE PROTEIN P.IA"/>
    <property type="match status" value="1"/>
</dbReference>
<proteinExistence type="predicted"/>
<dbReference type="Gene3D" id="2.40.160.10">
    <property type="entry name" value="Porin"/>
    <property type="match status" value="1"/>
</dbReference>
<name>A0A9D1LFC0_9BURK</name>
<dbReference type="PANTHER" id="PTHR34501">
    <property type="entry name" value="PROTEIN YDDL-RELATED"/>
    <property type="match status" value="1"/>
</dbReference>
<keyword evidence="3" id="KW-0813">Transport</keyword>
<evidence type="ECO:0000256" key="6">
    <source>
        <dbReference type="ARBA" id="ARBA00022729"/>
    </source>
</evidence>
<keyword evidence="9" id="KW-0472">Membrane</keyword>
<keyword evidence="5" id="KW-0812">Transmembrane</keyword>
<organism evidence="13 14">
    <name type="scientific">Candidatus Aphodousia faecigallinarum</name>
    <dbReference type="NCBI Taxonomy" id="2840677"/>
    <lineage>
        <taxon>Bacteria</taxon>
        <taxon>Pseudomonadati</taxon>
        <taxon>Pseudomonadota</taxon>
        <taxon>Betaproteobacteria</taxon>
        <taxon>Burkholderiales</taxon>
        <taxon>Sutterellaceae</taxon>
        <taxon>Sutterellaceae incertae sedis</taxon>
        <taxon>Candidatus Aphodousia</taxon>
    </lineage>
</organism>
<keyword evidence="8" id="KW-0626">Porin</keyword>
<dbReference type="InterPro" id="IPR050298">
    <property type="entry name" value="Gram-neg_bact_OMP"/>
</dbReference>
<evidence type="ECO:0000313" key="13">
    <source>
        <dbReference type="EMBL" id="HIU37644.1"/>
    </source>
</evidence>
<evidence type="ECO:0000259" key="12">
    <source>
        <dbReference type="Pfam" id="PF13609"/>
    </source>
</evidence>
<feature type="signal peptide" evidence="11">
    <location>
        <begin position="1"/>
        <end position="19"/>
    </location>
</feature>
<accession>A0A9D1LFC0</accession>
<evidence type="ECO:0000313" key="14">
    <source>
        <dbReference type="Proteomes" id="UP000824083"/>
    </source>
</evidence>
<evidence type="ECO:0000256" key="8">
    <source>
        <dbReference type="ARBA" id="ARBA00023114"/>
    </source>
</evidence>
<dbReference type="EMBL" id="DVMY01000082">
    <property type="protein sequence ID" value="HIU37644.1"/>
    <property type="molecule type" value="Genomic_DNA"/>
</dbReference>
<dbReference type="GO" id="GO:0006811">
    <property type="term" value="P:monoatomic ion transport"/>
    <property type="evidence" value="ECO:0007669"/>
    <property type="project" value="UniProtKB-KW"/>
</dbReference>
<evidence type="ECO:0000256" key="1">
    <source>
        <dbReference type="ARBA" id="ARBA00004571"/>
    </source>
</evidence>
<evidence type="ECO:0000256" key="7">
    <source>
        <dbReference type="ARBA" id="ARBA00023065"/>
    </source>
</evidence>
<evidence type="ECO:0000256" key="9">
    <source>
        <dbReference type="ARBA" id="ARBA00023136"/>
    </source>
</evidence>
<comment type="subunit">
    <text evidence="2">Homotrimer.</text>
</comment>
<protein>
    <submittedName>
        <fullName evidence="13">Porin</fullName>
    </submittedName>
</protein>
<dbReference type="Proteomes" id="UP000824083">
    <property type="component" value="Unassembled WGS sequence"/>
</dbReference>
<reference evidence="13" key="1">
    <citation type="submission" date="2020-10" db="EMBL/GenBank/DDBJ databases">
        <authorList>
            <person name="Gilroy R."/>
        </authorList>
    </citation>
    <scope>NUCLEOTIDE SEQUENCE</scope>
    <source>
        <strain evidence="13">7463</strain>
    </source>
</reference>
<feature type="domain" description="Porin" evidence="12">
    <location>
        <begin position="8"/>
        <end position="368"/>
    </location>
</feature>
<keyword evidence="4" id="KW-1134">Transmembrane beta strand</keyword>
<dbReference type="GO" id="GO:0015288">
    <property type="term" value="F:porin activity"/>
    <property type="evidence" value="ECO:0007669"/>
    <property type="project" value="UniProtKB-KW"/>
</dbReference>
<reference evidence="13" key="2">
    <citation type="journal article" date="2021" name="PeerJ">
        <title>Extensive microbial diversity within the chicken gut microbiome revealed by metagenomics and culture.</title>
        <authorList>
            <person name="Gilroy R."/>
            <person name="Ravi A."/>
            <person name="Getino M."/>
            <person name="Pursley I."/>
            <person name="Horton D.L."/>
            <person name="Alikhan N.F."/>
            <person name="Baker D."/>
            <person name="Gharbi K."/>
            <person name="Hall N."/>
            <person name="Watson M."/>
            <person name="Adriaenssens E.M."/>
            <person name="Foster-Nyarko E."/>
            <person name="Jarju S."/>
            <person name="Secka A."/>
            <person name="Antonio M."/>
            <person name="Oren A."/>
            <person name="Chaudhuri R.R."/>
            <person name="La Ragione R."/>
            <person name="Hildebrand F."/>
            <person name="Pallen M.J."/>
        </authorList>
    </citation>
    <scope>NUCLEOTIDE SEQUENCE</scope>
    <source>
        <strain evidence="13">7463</strain>
    </source>
</reference>
<keyword evidence="10" id="KW-0998">Cell outer membrane</keyword>